<dbReference type="EMBL" id="CP041253">
    <property type="protein sequence ID" value="QDH79007.1"/>
    <property type="molecule type" value="Genomic_DNA"/>
</dbReference>
<evidence type="ECO:0000256" key="10">
    <source>
        <dbReference type="RuleBase" id="RU361154"/>
    </source>
</evidence>
<dbReference type="PROSITE" id="PS00719">
    <property type="entry name" value="GLYCOSYL_HYDROL_F2_1"/>
    <property type="match status" value="1"/>
</dbReference>
<dbReference type="GO" id="GO:0004565">
    <property type="term" value="F:beta-galactosidase activity"/>
    <property type="evidence" value="ECO:0007669"/>
    <property type="project" value="UniProtKB-EC"/>
</dbReference>
<comment type="subunit">
    <text evidence="4">Monomer.</text>
</comment>
<gene>
    <name evidence="12" type="ORF">FKX85_08145</name>
</gene>
<dbReference type="PROSITE" id="PS00608">
    <property type="entry name" value="GLYCOSYL_HYDROL_F2_2"/>
    <property type="match status" value="1"/>
</dbReference>
<dbReference type="PRINTS" id="PR00132">
    <property type="entry name" value="GLHYDRLASE2"/>
</dbReference>
<dbReference type="Pfam" id="PF02836">
    <property type="entry name" value="Glyco_hydro_2_C"/>
    <property type="match status" value="1"/>
</dbReference>
<organism evidence="12 13">
    <name type="scientific">Echinicola soli</name>
    <dbReference type="NCBI Taxonomy" id="2591634"/>
    <lineage>
        <taxon>Bacteria</taxon>
        <taxon>Pseudomonadati</taxon>
        <taxon>Bacteroidota</taxon>
        <taxon>Cytophagia</taxon>
        <taxon>Cytophagales</taxon>
        <taxon>Cyclobacteriaceae</taxon>
        <taxon>Echinicola</taxon>
    </lineage>
</organism>
<dbReference type="Gene3D" id="2.70.98.10">
    <property type="match status" value="1"/>
</dbReference>
<comment type="cofactor">
    <cofactor evidence="2">
        <name>Ca(2+)</name>
        <dbReference type="ChEBI" id="CHEBI:29108"/>
    </cofactor>
</comment>
<keyword evidence="6 10" id="KW-0378">Hydrolase</keyword>
<dbReference type="PANTHER" id="PTHR46323:SF2">
    <property type="entry name" value="BETA-GALACTOSIDASE"/>
    <property type="match status" value="1"/>
</dbReference>
<dbReference type="InterPro" id="IPR023230">
    <property type="entry name" value="Glyco_hydro_2_CS"/>
</dbReference>
<dbReference type="Pfam" id="PF02837">
    <property type="entry name" value="Glyco_hydro_2_N"/>
    <property type="match status" value="1"/>
</dbReference>
<dbReference type="OrthoDB" id="9802773at2"/>
<dbReference type="InterPro" id="IPR008979">
    <property type="entry name" value="Galactose-bd-like_sf"/>
</dbReference>
<dbReference type="InterPro" id="IPR006103">
    <property type="entry name" value="Glyco_hydro_2_cat"/>
</dbReference>
<dbReference type="GO" id="GO:0005990">
    <property type="term" value="P:lactose catabolic process"/>
    <property type="evidence" value="ECO:0007669"/>
    <property type="project" value="TreeGrafter"/>
</dbReference>
<dbReference type="InterPro" id="IPR011013">
    <property type="entry name" value="Gal_mutarotase_sf_dom"/>
</dbReference>
<dbReference type="InterPro" id="IPR004199">
    <property type="entry name" value="B-gal_small/dom_5"/>
</dbReference>
<dbReference type="EC" id="3.2.1.23" evidence="5 10"/>
<name>A0A514CGR4_9BACT</name>
<dbReference type="InterPro" id="IPR023232">
    <property type="entry name" value="Glyco_hydro_2_AS"/>
</dbReference>
<dbReference type="InterPro" id="IPR006101">
    <property type="entry name" value="Glyco_hydro_2"/>
</dbReference>
<evidence type="ECO:0000256" key="1">
    <source>
        <dbReference type="ARBA" id="ARBA00001412"/>
    </source>
</evidence>
<comment type="catalytic activity">
    <reaction evidence="1 10">
        <text>Hydrolysis of terminal non-reducing beta-D-galactose residues in beta-D-galactosides.</text>
        <dbReference type="EC" id="3.2.1.23"/>
    </reaction>
</comment>
<dbReference type="SUPFAM" id="SSF49303">
    <property type="entry name" value="beta-Galactosidase/glucuronidase domain"/>
    <property type="match status" value="2"/>
</dbReference>
<evidence type="ECO:0000256" key="4">
    <source>
        <dbReference type="ARBA" id="ARBA00011245"/>
    </source>
</evidence>
<dbReference type="SUPFAM" id="SSF74650">
    <property type="entry name" value="Galactose mutarotase-like"/>
    <property type="match status" value="1"/>
</dbReference>
<protein>
    <recommendedName>
        <fullName evidence="5 10">Beta-galactosidase</fullName>
        <ecNumber evidence="5 10">3.2.1.23</ecNumber>
    </recommendedName>
    <alternativeName>
        <fullName evidence="9 10">Lactase</fullName>
    </alternativeName>
</protein>
<keyword evidence="13" id="KW-1185">Reference proteome</keyword>
<dbReference type="InterPro" id="IPR014718">
    <property type="entry name" value="GH-type_carb-bd"/>
</dbReference>
<dbReference type="InterPro" id="IPR036156">
    <property type="entry name" value="Beta-gal/glucu_dom_sf"/>
</dbReference>
<dbReference type="SUPFAM" id="SSF49785">
    <property type="entry name" value="Galactose-binding domain-like"/>
    <property type="match status" value="1"/>
</dbReference>
<proteinExistence type="inferred from homology"/>
<comment type="similarity">
    <text evidence="3 10">Belongs to the glycosyl hydrolase 2 family.</text>
</comment>
<dbReference type="Pfam" id="PF16353">
    <property type="entry name" value="LacZ_4"/>
    <property type="match status" value="1"/>
</dbReference>
<evidence type="ECO:0000313" key="13">
    <source>
        <dbReference type="Proteomes" id="UP000316614"/>
    </source>
</evidence>
<dbReference type="Pfam" id="PF02929">
    <property type="entry name" value="Bgal_small_N"/>
    <property type="match status" value="1"/>
</dbReference>
<dbReference type="InterPro" id="IPR006102">
    <property type="entry name" value="Ig-like_GH2"/>
</dbReference>
<evidence type="ECO:0000256" key="3">
    <source>
        <dbReference type="ARBA" id="ARBA00007401"/>
    </source>
</evidence>
<evidence type="ECO:0000313" key="12">
    <source>
        <dbReference type="EMBL" id="QDH79007.1"/>
    </source>
</evidence>
<dbReference type="GO" id="GO:0030246">
    <property type="term" value="F:carbohydrate binding"/>
    <property type="evidence" value="ECO:0007669"/>
    <property type="project" value="InterPro"/>
</dbReference>
<evidence type="ECO:0000256" key="9">
    <source>
        <dbReference type="ARBA" id="ARBA00032230"/>
    </source>
</evidence>
<dbReference type="InterPro" id="IPR017853">
    <property type="entry name" value="GH"/>
</dbReference>
<evidence type="ECO:0000256" key="8">
    <source>
        <dbReference type="ARBA" id="ARBA00023295"/>
    </source>
</evidence>
<dbReference type="Pfam" id="PF00703">
    <property type="entry name" value="Glyco_hydro_2"/>
    <property type="match status" value="1"/>
</dbReference>
<evidence type="ECO:0000256" key="7">
    <source>
        <dbReference type="ARBA" id="ARBA00022837"/>
    </source>
</evidence>
<dbReference type="Gene3D" id="2.60.40.10">
    <property type="entry name" value="Immunoglobulins"/>
    <property type="match status" value="2"/>
</dbReference>
<dbReference type="RefSeq" id="WP_141614259.1">
    <property type="nucleotide sequence ID" value="NZ_CP041253.1"/>
</dbReference>
<dbReference type="Gene3D" id="3.20.20.80">
    <property type="entry name" value="Glycosidases"/>
    <property type="match status" value="1"/>
</dbReference>
<keyword evidence="8 10" id="KW-0326">Glycosidase</keyword>
<sequence length="1077" mass="123054">MRNVFYIAFVIFINGHSLFAQTVTGEPAAVPRPPEKFQLEPWEDPLITSLNREPARTTAYSFESVQGALEGDRDNSRMMMLNGEWDFHFSKNMKEAPKDFFQSRVSGWDKIEVPSNWELKGYDKPIYKSAVYPFRPINPPHVPEDYNGVGSYQRTFEVPENWEEMNITLHFGAVSSAFRVWLNGEFVGYGEDSFLPSEFNISPYLEAGKNVLSVQVIRWSDGSYLEDQDHWRLSGIQREVFLMAEPKLRIYDFHWQAKLDKTYKNATFSLRPEISNLTGERVPGSKLKAQLYDASGKAVFSAPLEKEIEGILNESYPRLDNVKFGLLEAKVKNPRLWSDEHPYLYTLVLQVEDKSGTVLEAKSCKVGFRSIEFDKENSKLLINGKITYLYGVNRHDHHPVRGKALTREDIEEDVKTIKQFNFNTIRTSHYPNDPYFYELCDEYGILVMDEANHETHGIGGKLSNDIQWTHAYMERVTRMVERDKNHPSVIFWSLGNEAGRGPNHAAMAEWVHDFDITRPVHYEPAQGNHRAAGYIPPNHPDYPKDHSHRIQVPTDQPYVDMVSRFYPGIFTPGLLVNQQADKRPIVFIEYSHSMGNSTGNMKELWDEFRSLPQVIGGCIWDFKDQGLLKTTEDGEEYYAYGGDFGEERHDGNFCINGIVASDGRPKAAIYECKWVYQPAEMTWVDSSAMTVKIHNRHADKSLGDYQLTLTLLEDGHEIKSSNLPRLHLDASRDTVLALGNYLNGLEPDKEYLVNLTFSLSENKLWANQGHVIAQQQLQLQKRPEPEVEIGQGLLTWEEQPEAFVVNGEGFKASFGKDDGALNSFQVLGKEQVFSPMVLSFTRPLTDNDRKGWKPQEKLKVWYETRPELVSVTPSQSTDDNVQVASSYSLLGGKVKVDVIYTVMPGGIIKVDYTLIPLYDLPNIPKVGMSMGIRSEYDQITWYGKGPLENYIDRNHGFMAGIYSQPIDQFMEPYVMPQENGNRTDVRWMEFTDEAGKSGLKITADSLLSMSAWPYTEENINEAKHTYELEDAGFITVNIDLVQMGVGGNDSWSDVAQPLEQYQVPAKPYRYSYYISTK</sequence>
<dbReference type="InterPro" id="IPR013783">
    <property type="entry name" value="Ig-like_fold"/>
</dbReference>
<dbReference type="InterPro" id="IPR050347">
    <property type="entry name" value="Bact_Beta-galactosidase"/>
</dbReference>
<accession>A0A514CGR4</accession>
<evidence type="ECO:0000256" key="5">
    <source>
        <dbReference type="ARBA" id="ARBA00012756"/>
    </source>
</evidence>
<dbReference type="KEGG" id="echi:FKX85_08145"/>
<reference evidence="12 13" key="1">
    <citation type="submission" date="2019-06" db="EMBL/GenBank/DDBJ databases">
        <title>Echinicola alkalisoli sp. nov. isolated from saline soil.</title>
        <authorList>
            <person name="Sun J.-Q."/>
            <person name="Xu L."/>
        </authorList>
    </citation>
    <scope>NUCLEOTIDE SEQUENCE [LARGE SCALE GENOMIC DNA]</scope>
    <source>
        <strain evidence="12 13">LN3S3</strain>
    </source>
</reference>
<evidence type="ECO:0000256" key="2">
    <source>
        <dbReference type="ARBA" id="ARBA00001913"/>
    </source>
</evidence>
<dbReference type="InterPro" id="IPR006104">
    <property type="entry name" value="Glyco_hydro_2_N"/>
</dbReference>
<dbReference type="GO" id="GO:0009341">
    <property type="term" value="C:beta-galactosidase complex"/>
    <property type="evidence" value="ECO:0007669"/>
    <property type="project" value="InterPro"/>
</dbReference>
<dbReference type="Proteomes" id="UP000316614">
    <property type="component" value="Chromosome"/>
</dbReference>
<evidence type="ECO:0000256" key="6">
    <source>
        <dbReference type="ARBA" id="ARBA00022801"/>
    </source>
</evidence>
<dbReference type="SUPFAM" id="SSF51445">
    <property type="entry name" value="(Trans)glycosidases"/>
    <property type="match status" value="1"/>
</dbReference>
<dbReference type="PANTHER" id="PTHR46323">
    <property type="entry name" value="BETA-GALACTOSIDASE"/>
    <property type="match status" value="1"/>
</dbReference>
<keyword evidence="7" id="KW-0106">Calcium</keyword>
<feature type="domain" description="Beta galactosidase small chain/" evidence="11">
    <location>
        <begin position="804"/>
        <end position="1075"/>
    </location>
</feature>
<dbReference type="AlphaFoldDB" id="A0A514CGR4"/>
<dbReference type="SMART" id="SM01038">
    <property type="entry name" value="Bgal_small_N"/>
    <property type="match status" value="1"/>
</dbReference>
<dbReference type="InterPro" id="IPR032312">
    <property type="entry name" value="LacZ_4"/>
</dbReference>
<dbReference type="Gene3D" id="2.60.120.260">
    <property type="entry name" value="Galactose-binding domain-like"/>
    <property type="match status" value="1"/>
</dbReference>
<evidence type="ECO:0000259" key="11">
    <source>
        <dbReference type="SMART" id="SM01038"/>
    </source>
</evidence>